<evidence type="ECO:0000256" key="4">
    <source>
        <dbReference type="ARBA" id="ARBA00022692"/>
    </source>
</evidence>
<feature type="domain" description="Cytochrome c" evidence="12">
    <location>
        <begin position="46"/>
        <end position="165"/>
    </location>
</feature>
<dbReference type="InterPro" id="IPR002326">
    <property type="entry name" value="Cyt_c1"/>
</dbReference>
<dbReference type="STRING" id="215743.ROSMUCSMR3_02983"/>
<evidence type="ECO:0000256" key="11">
    <source>
        <dbReference type="SAM" id="SignalP"/>
    </source>
</evidence>
<dbReference type="SUPFAM" id="SSF46626">
    <property type="entry name" value="Cytochrome c"/>
    <property type="match status" value="1"/>
</dbReference>
<feature type="binding site" description="covalent" evidence="9">
    <location>
        <position position="63"/>
    </location>
    <ligand>
        <name>heme c</name>
        <dbReference type="ChEBI" id="CHEBI:61717"/>
    </ligand>
</feature>
<evidence type="ECO:0000256" key="6">
    <source>
        <dbReference type="ARBA" id="ARBA00022989"/>
    </source>
</evidence>
<feature type="binding site" description="covalent" evidence="9">
    <location>
        <position position="205"/>
    </location>
    <ligand>
        <name>heme c</name>
        <dbReference type="ChEBI" id="CHEBI:61717"/>
    </ligand>
</feature>
<evidence type="ECO:0000256" key="8">
    <source>
        <dbReference type="ARBA" id="ARBA00023136"/>
    </source>
</evidence>
<dbReference type="AlphaFoldDB" id="A0A0A0HK47"/>
<evidence type="ECO:0000256" key="7">
    <source>
        <dbReference type="ARBA" id="ARBA00023004"/>
    </source>
</evidence>
<keyword evidence="3 9" id="KW-0349">Heme</keyword>
<gene>
    <name evidence="13" type="ORF">rosmuc_02291</name>
</gene>
<sequence>MFKTTGIAALVALSLSTGGALAAGGEGHIEDVAFSFEGPFGKFDQNQLQRGLKVYTQVCAACHGLKYVPLRTLGDEGGPHLPEDQVFAYSEQFEVFDPELDDFRTATPTDHFPAVTSAGAPDLSLMAKKRAGFHGPYGTGLSQLFNGMGGAEYIYSLMTGYHEVPECAPEDFPGNYNAAFTAGGYPEECKDEHGHHTVPGTWIAMGQPLWGDDVEFDDGTAATLEQEAEDVAAFLMWTAEPKMMARKHAGLTGVIFLTILSVLLYLTNKRIWAPVKGKKTS</sequence>
<keyword evidence="7 9" id="KW-0408">Iron</keyword>
<accession>A0A0A0HK47</accession>
<keyword evidence="6 10" id="KW-1133">Transmembrane helix</keyword>
<feature type="signal peptide" evidence="11">
    <location>
        <begin position="1"/>
        <end position="22"/>
    </location>
</feature>
<dbReference type="GO" id="GO:0046872">
    <property type="term" value="F:metal ion binding"/>
    <property type="evidence" value="ECO:0007669"/>
    <property type="project" value="UniProtKB-KW"/>
</dbReference>
<feature type="binding site" description="covalent" evidence="9">
    <location>
        <position position="59"/>
    </location>
    <ligand>
        <name>heme c</name>
        <dbReference type="ChEBI" id="CHEBI:61717"/>
    </ligand>
</feature>
<dbReference type="PANTHER" id="PTHR10266:SF3">
    <property type="entry name" value="CYTOCHROME C1, HEME PROTEIN, MITOCHONDRIAL"/>
    <property type="match status" value="1"/>
</dbReference>
<comment type="cofactor">
    <cofactor evidence="9">
        <name>heme c</name>
        <dbReference type="ChEBI" id="CHEBI:61717"/>
    </cofactor>
    <text evidence="9">Binds 1 heme c group covalently per subunit.</text>
</comment>
<reference evidence="13 14" key="1">
    <citation type="submission" date="2013-01" db="EMBL/GenBank/DDBJ databases">
        <authorList>
            <person name="Fiebig A."/>
            <person name="Goeker M."/>
            <person name="Klenk H.-P.P."/>
        </authorList>
    </citation>
    <scope>NUCLEOTIDE SEQUENCE [LARGE SCALE GENOMIC DNA]</scope>
    <source>
        <strain evidence="13 14">DSM 17069</strain>
    </source>
</reference>
<dbReference type="GO" id="GO:0009055">
    <property type="term" value="F:electron transfer activity"/>
    <property type="evidence" value="ECO:0007669"/>
    <property type="project" value="InterPro"/>
</dbReference>
<dbReference type="eggNOG" id="COG2857">
    <property type="taxonomic scope" value="Bacteria"/>
</dbReference>
<dbReference type="GO" id="GO:0020037">
    <property type="term" value="F:heme binding"/>
    <property type="evidence" value="ECO:0007669"/>
    <property type="project" value="InterPro"/>
</dbReference>
<evidence type="ECO:0000313" key="13">
    <source>
        <dbReference type="EMBL" id="KGM87555.1"/>
    </source>
</evidence>
<keyword evidence="4 10" id="KW-0812">Transmembrane</keyword>
<feature type="transmembrane region" description="Helical" evidence="10">
    <location>
        <begin position="248"/>
        <end position="266"/>
    </location>
</feature>
<dbReference type="HOGENOM" id="CLU_040334_1_2_5"/>
<evidence type="ECO:0000256" key="3">
    <source>
        <dbReference type="ARBA" id="ARBA00022617"/>
    </source>
</evidence>
<comment type="subcellular location">
    <subcellularLocation>
        <location evidence="1">Membrane</location>
    </subcellularLocation>
</comment>
<evidence type="ECO:0000256" key="9">
    <source>
        <dbReference type="PIRSR" id="PIRSR602326-1"/>
    </source>
</evidence>
<proteinExistence type="predicted"/>
<dbReference type="PATRIC" id="fig|1288298.3.peg.2304"/>
<evidence type="ECO:0000256" key="5">
    <source>
        <dbReference type="ARBA" id="ARBA00022723"/>
    </source>
</evidence>
<keyword evidence="8 10" id="KW-0472">Membrane</keyword>
<dbReference type="Gene3D" id="1.10.760.10">
    <property type="entry name" value="Cytochrome c-like domain"/>
    <property type="match status" value="1"/>
</dbReference>
<dbReference type="PANTHER" id="PTHR10266">
    <property type="entry name" value="CYTOCHROME C1"/>
    <property type="match status" value="1"/>
</dbReference>
<dbReference type="PROSITE" id="PS51007">
    <property type="entry name" value="CYTC"/>
    <property type="match status" value="1"/>
</dbReference>
<dbReference type="Pfam" id="PF02167">
    <property type="entry name" value="Cytochrom_C1"/>
    <property type="match status" value="1"/>
</dbReference>
<evidence type="ECO:0000256" key="2">
    <source>
        <dbReference type="ARBA" id="ARBA00016165"/>
    </source>
</evidence>
<dbReference type="EMBL" id="AONH01000013">
    <property type="protein sequence ID" value="KGM87555.1"/>
    <property type="molecule type" value="Genomic_DNA"/>
</dbReference>
<feature type="chain" id="PRO_5001962798" description="Cytochrome c1" evidence="11">
    <location>
        <begin position="23"/>
        <end position="281"/>
    </location>
</feature>
<dbReference type="GO" id="GO:0016020">
    <property type="term" value="C:membrane"/>
    <property type="evidence" value="ECO:0007669"/>
    <property type="project" value="UniProtKB-SubCell"/>
</dbReference>
<feature type="binding site" description="covalent" evidence="9">
    <location>
        <position position="62"/>
    </location>
    <ligand>
        <name>heme c</name>
        <dbReference type="ChEBI" id="CHEBI:61717"/>
    </ligand>
</feature>
<evidence type="ECO:0000313" key="14">
    <source>
        <dbReference type="Proteomes" id="UP000030021"/>
    </source>
</evidence>
<comment type="caution">
    <text evidence="13">The sequence shown here is derived from an EMBL/GenBank/DDBJ whole genome shotgun (WGS) entry which is preliminary data.</text>
</comment>
<dbReference type="InterPro" id="IPR036909">
    <property type="entry name" value="Cyt_c-like_dom_sf"/>
</dbReference>
<evidence type="ECO:0000256" key="1">
    <source>
        <dbReference type="ARBA" id="ARBA00004370"/>
    </source>
</evidence>
<keyword evidence="5 9" id="KW-0479">Metal-binding</keyword>
<organism evidence="13 14">
    <name type="scientific">Roseovarius mucosus DSM 17069</name>
    <dbReference type="NCBI Taxonomy" id="1288298"/>
    <lineage>
        <taxon>Bacteria</taxon>
        <taxon>Pseudomonadati</taxon>
        <taxon>Pseudomonadota</taxon>
        <taxon>Alphaproteobacteria</taxon>
        <taxon>Rhodobacterales</taxon>
        <taxon>Roseobacteraceae</taxon>
        <taxon>Roseovarius</taxon>
    </lineage>
</organism>
<dbReference type="PRINTS" id="PR00603">
    <property type="entry name" value="CYTOCHROMEC1"/>
</dbReference>
<dbReference type="Gene3D" id="1.20.5.100">
    <property type="entry name" value="Cytochrome c1, transmembrane anchor, C-terminal"/>
    <property type="match status" value="1"/>
</dbReference>
<protein>
    <recommendedName>
        <fullName evidence="2">Cytochrome c1</fullName>
    </recommendedName>
</protein>
<evidence type="ECO:0000256" key="10">
    <source>
        <dbReference type="SAM" id="Phobius"/>
    </source>
</evidence>
<name>A0A0A0HK47_9RHOB</name>
<keyword evidence="11" id="KW-0732">Signal</keyword>
<evidence type="ECO:0000259" key="12">
    <source>
        <dbReference type="PROSITE" id="PS51007"/>
    </source>
</evidence>
<dbReference type="Proteomes" id="UP000030021">
    <property type="component" value="Unassembled WGS sequence"/>
</dbReference>
<dbReference type="InterPro" id="IPR009056">
    <property type="entry name" value="Cyt_c-like_dom"/>
</dbReference>